<dbReference type="Proteomes" id="UP000015241">
    <property type="component" value="Unassembled WGS sequence"/>
</dbReference>
<evidence type="ECO:0000256" key="2">
    <source>
        <dbReference type="ARBA" id="ARBA00006075"/>
    </source>
</evidence>
<sequence>MTSLALEDIWDAPAEEVPRRASSPIDLTADDSPRRGSKRPRSTLFLDSDSEDERHGQSARKSAPPPAQRSEIDAMFDGLDAEPDAFDGDLPPALDLDSLRRQEDAKNAQIYKKPSALDLDGPDANDDAGGDAKGKGSGKEKQKRKPLPRLDEARLLGQDGLPALLKQAKTFKPKGKGHEATDLNRLLQVYGYWTHKMFPKTPFRETVKRVEKLCHSKRMHVALTVWRDEYKGINRGQNIDLVSDDSSDDEEADDGKPATAATKDGEDDVLDATGIGGPSSHLPSHPPSSAPPSSDGLDDFDLDAMIREEEERQAAESRASGFDIGASRSQSTVAQDEDDAMWDAFDNNVPHDAGPATTQMSGPAPDEDEDMWDVIREMEAADSEKGVAPSPLISGPQVAAGSQPEEGLKDPTAPSATNDEGWDDMYA</sequence>
<evidence type="ECO:0000313" key="9">
    <source>
        <dbReference type="EMBL" id="EPS98560.1"/>
    </source>
</evidence>
<keyword evidence="4 6" id="KW-0539">Nucleus</keyword>
<dbReference type="GO" id="GO:0003677">
    <property type="term" value="F:DNA binding"/>
    <property type="evidence" value="ECO:0007669"/>
    <property type="project" value="TreeGrafter"/>
</dbReference>
<protein>
    <recommendedName>
        <fullName evidence="6">Chromosome segregation in meiosis protein</fullName>
    </recommendedName>
</protein>
<comment type="function">
    <text evidence="6">Plays an important role in the control of DNA replication and the maintenance of replication fork stability.</text>
</comment>
<feature type="region of interest" description="Disordered" evidence="7">
    <location>
        <begin position="1"/>
        <end position="154"/>
    </location>
</feature>
<feature type="domain" description="Chromosome segregation in meiosis protein 3" evidence="8">
    <location>
        <begin position="150"/>
        <end position="230"/>
    </location>
</feature>
<evidence type="ECO:0000313" key="10">
    <source>
        <dbReference type="Proteomes" id="UP000015241"/>
    </source>
</evidence>
<evidence type="ECO:0000256" key="5">
    <source>
        <dbReference type="ARBA" id="ARBA00023306"/>
    </source>
</evidence>
<dbReference type="EMBL" id="KE504164">
    <property type="protein sequence ID" value="EPS98560.1"/>
    <property type="molecule type" value="Genomic_DNA"/>
</dbReference>
<dbReference type="GO" id="GO:0031298">
    <property type="term" value="C:replication fork protection complex"/>
    <property type="evidence" value="ECO:0007669"/>
    <property type="project" value="TreeGrafter"/>
</dbReference>
<dbReference type="PANTHER" id="PTHR13220">
    <property type="entry name" value="TIMELESS INTERACTING-RELATED"/>
    <property type="match status" value="1"/>
</dbReference>
<evidence type="ECO:0000256" key="1">
    <source>
        <dbReference type="ARBA" id="ARBA00004123"/>
    </source>
</evidence>
<feature type="compositionally biased region" description="Basic and acidic residues" evidence="7">
    <location>
        <begin position="304"/>
        <end position="315"/>
    </location>
</feature>
<feature type="compositionally biased region" description="Basic and acidic residues" evidence="7">
    <location>
        <begin position="373"/>
        <end position="385"/>
    </location>
</feature>
<feature type="region of interest" description="Disordered" evidence="7">
    <location>
        <begin position="238"/>
        <end position="427"/>
    </location>
</feature>
<feature type="compositionally biased region" description="Basic and acidic residues" evidence="7">
    <location>
        <begin position="130"/>
        <end position="140"/>
    </location>
</feature>
<gene>
    <name evidence="9" type="ORF">FOMPIDRAFT_1051404</name>
</gene>
<dbReference type="AlphaFoldDB" id="S8FAA6"/>
<evidence type="ECO:0000256" key="6">
    <source>
        <dbReference type="RuleBase" id="RU366049"/>
    </source>
</evidence>
<dbReference type="OrthoDB" id="437078at2759"/>
<dbReference type="Pfam" id="PF07962">
    <property type="entry name" value="Swi3"/>
    <property type="match status" value="1"/>
</dbReference>
<comment type="similarity">
    <text evidence="2 6">Belongs to the CSM3 family.</text>
</comment>
<accession>S8FAA6</accession>
<proteinExistence type="inferred from homology"/>
<evidence type="ECO:0000256" key="4">
    <source>
        <dbReference type="ARBA" id="ARBA00023242"/>
    </source>
</evidence>
<evidence type="ECO:0000259" key="8">
    <source>
        <dbReference type="Pfam" id="PF07962"/>
    </source>
</evidence>
<name>S8FAA6_FOMSC</name>
<keyword evidence="5 6" id="KW-0131">Cell cycle</keyword>
<comment type="subcellular location">
    <subcellularLocation>
        <location evidence="1 6">Nucleus</location>
    </subcellularLocation>
</comment>
<dbReference type="PANTHER" id="PTHR13220:SF11">
    <property type="entry name" value="TIMELESS-INTERACTING PROTEIN"/>
    <property type="match status" value="1"/>
</dbReference>
<keyword evidence="10" id="KW-1185">Reference proteome</keyword>
<dbReference type="eggNOG" id="KOG3004">
    <property type="taxonomic scope" value="Eukaryota"/>
</dbReference>
<dbReference type="HOGENOM" id="CLU_050882_0_0_1"/>
<dbReference type="GO" id="GO:0043111">
    <property type="term" value="P:replication fork arrest"/>
    <property type="evidence" value="ECO:0007669"/>
    <property type="project" value="TreeGrafter"/>
</dbReference>
<dbReference type="GO" id="GO:0031297">
    <property type="term" value="P:replication fork processing"/>
    <property type="evidence" value="ECO:0007669"/>
    <property type="project" value="UniProtKB-UniRule"/>
</dbReference>
<dbReference type="GO" id="GO:0006974">
    <property type="term" value="P:DNA damage response"/>
    <property type="evidence" value="ECO:0007669"/>
    <property type="project" value="UniProtKB-KW"/>
</dbReference>
<evidence type="ECO:0000256" key="3">
    <source>
        <dbReference type="ARBA" id="ARBA00022763"/>
    </source>
</evidence>
<dbReference type="InterPro" id="IPR012923">
    <property type="entry name" value="Csm3"/>
</dbReference>
<feature type="compositionally biased region" description="Basic and acidic residues" evidence="7">
    <location>
        <begin position="97"/>
        <end position="106"/>
    </location>
</feature>
<dbReference type="GO" id="GO:0000076">
    <property type="term" value="P:DNA replication checkpoint signaling"/>
    <property type="evidence" value="ECO:0007669"/>
    <property type="project" value="UniProtKB-UniRule"/>
</dbReference>
<dbReference type="InParanoid" id="S8FAA6"/>
<evidence type="ECO:0000256" key="7">
    <source>
        <dbReference type="SAM" id="MobiDB-lite"/>
    </source>
</evidence>
<feature type="compositionally biased region" description="Acidic residues" evidence="7">
    <location>
        <begin position="242"/>
        <end position="253"/>
    </location>
</feature>
<keyword evidence="3 6" id="KW-0227">DNA damage</keyword>
<feature type="compositionally biased region" description="Acidic residues" evidence="7">
    <location>
        <begin position="120"/>
        <end position="129"/>
    </location>
</feature>
<organism evidence="9 10">
    <name type="scientific">Fomitopsis schrenkii</name>
    <name type="common">Brown rot fungus</name>
    <dbReference type="NCBI Taxonomy" id="2126942"/>
    <lineage>
        <taxon>Eukaryota</taxon>
        <taxon>Fungi</taxon>
        <taxon>Dikarya</taxon>
        <taxon>Basidiomycota</taxon>
        <taxon>Agaricomycotina</taxon>
        <taxon>Agaricomycetes</taxon>
        <taxon>Polyporales</taxon>
        <taxon>Fomitopsis</taxon>
    </lineage>
</organism>
<reference evidence="9 10" key="1">
    <citation type="journal article" date="2012" name="Science">
        <title>The Paleozoic origin of enzymatic lignin decomposition reconstructed from 31 fungal genomes.</title>
        <authorList>
            <person name="Floudas D."/>
            <person name="Binder M."/>
            <person name="Riley R."/>
            <person name="Barry K."/>
            <person name="Blanchette R.A."/>
            <person name="Henrissat B."/>
            <person name="Martinez A.T."/>
            <person name="Otillar R."/>
            <person name="Spatafora J.W."/>
            <person name="Yadav J.S."/>
            <person name="Aerts A."/>
            <person name="Benoit I."/>
            <person name="Boyd A."/>
            <person name="Carlson A."/>
            <person name="Copeland A."/>
            <person name="Coutinho P.M."/>
            <person name="de Vries R.P."/>
            <person name="Ferreira P."/>
            <person name="Findley K."/>
            <person name="Foster B."/>
            <person name="Gaskell J."/>
            <person name="Glotzer D."/>
            <person name="Gorecki P."/>
            <person name="Heitman J."/>
            <person name="Hesse C."/>
            <person name="Hori C."/>
            <person name="Igarashi K."/>
            <person name="Jurgens J.A."/>
            <person name="Kallen N."/>
            <person name="Kersten P."/>
            <person name="Kohler A."/>
            <person name="Kuees U."/>
            <person name="Kumar T.K.A."/>
            <person name="Kuo A."/>
            <person name="LaButti K."/>
            <person name="Larrondo L.F."/>
            <person name="Lindquist E."/>
            <person name="Ling A."/>
            <person name="Lombard V."/>
            <person name="Lucas S."/>
            <person name="Lundell T."/>
            <person name="Martin R."/>
            <person name="McLaughlin D.J."/>
            <person name="Morgenstern I."/>
            <person name="Morin E."/>
            <person name="Murat C."/>
            <person name="Nagy L.G."/>
            <person name="Nolan M."/>
            <person name="Ohm R.A."/>
            <person name="Patyshakuliyeva A."/>
            <person name="Rokas A."/>
            <person name="Ruiz-Duenas F.J."/>
            <person name="Sabat G."/>
            <person name="Salamov A."/>
            <person name="Samejima M."/>
            <person name="Schmutz J."/>
            <person name="Slot J.C."/>
            <person name="St John F."/>
            <person name="Stenlid J."/>
            <person name="Sun H."/>
            <person name="Sun S."/>
            <person name="Syed K."/>
            <person name="Tsang A."/>
            <person name="Wiebenga A."/>
            <person name="Young D."/>
            <person name="Pisabarro A."/>
            <person name="Eastwood D.C."/>
            <person name="Martin F."/>
            <person name="Cullen D."/>
            <person name="Grigoriev I.V."/>
            <person name="Hibbett D.S."/>
        </authorList>
    </citation>
    <scope>NUCLEOTIDE SEQUENCE</scope>
    <source>
        <strain evidence="10">FP-58527</strain>
    </source>
</reference>
<dbReference type="STRING" id="743788.S8FAA6"/>
<dbReference type="InterPro" id="IPR040038">
    <property type="entry name" value="TIPIN/Csm3/Swi3"/>
</dbReference>